<feature type="non-terminal residue" evidence="1">
    <location>
        <position position="104"/>
    </location>
</feature>
<dbReference type="AlphaFoldDB" id="A0A1B6MJ31"/>
<proteinExistence type="predicted"/>
<feature type="non-terminal residue" evidence="1">
    <location>
        <position position="1"/>
    </location>
</feature>
<accession>A0A1B6MJ31</accession>
<organism evidence="1">
    <name type="scientific">Graphocephala atropunctata</name>
    <dbReference type="NCBI Taxonomy" id="36148"/>
    <lineage>
        <taxon>Eukaryota</taxon>
        <taxon>Metazoa</taxon>
        <taxon>Ecdysozoa</taxon>
        <taxon>Arthropoda</taxon>
        <taxon>Hexapoda</taxon>
        <taxon>Insecta</taxon>
        <taxon>Pterygota</taxon>
        <taxon>Neoptera</taxon>
        <taxon>Paraneoptera</taxon>
        <taxon>Hemiptera</taxon>
        <taxon>Auchenorrhyncha</taxon>
        <taxon>Membracoidea</taxon>
        <taxon>Cicadellidae</taxon>
        <taxon>Cicadellinae</taxon>
        <taxon>Cicadellini</taxon>
        <taxon>Graphocephala</taxon>
    </lineage>
</organism>
<evidence type="ECO:0008006" key="2">
    <source>
        <dbReference type="Google" id="ProtNLM"/>
    </source>
</evidence>
<protein>
    <recommendedName>
        <fullName evidence="2">Reverse transcriptase domain-containing protein</fullName>
    </recommendedName>
</protein>
<dbReference type="EMBL" id="GEBQ01004010">
    <property type="protein sequence ID" value="JAT35967.1"/>
    <property type="molecule type" value="Transcribed_RNA"/>
</dbReference>
<evidence type="ECO:0000313" key="1">
    <source>
        <dbReference type="EMBL" id="JAT35967.1"/>
    </source>
</evidence>
<gene>
    <name evidence="1" type="ORF">g.3491</name>
</gene>
<dbReference type="PANTHER" id="PTHR47510">
    <property type="entry name" value="REVERSE TRANSCRIPTASE DOMAIN-CONTAINING PROTEIN"/>
    <property type="match status" value="1"/>
</dbReference>
<name>A0A1B6MJ31_9HEMI</name>
<sequence length="104" mass="12118">PKTTPEKIRNIIMTMRPDKAPEIDRIRMNDIKNVAEKVAVPLSRLINNSIEQSIFPDCLKKSIIRPIHKGKSKTEFQHYRPIAILSSIDKIIERYILSCMNKYL</sequence>
<reference evidence="1" key="1">
    <citation type="submission" date="2015-11" db="EMBL/GenBank/DDBJ databases">
        <title>De novo transcriptome assembly of four potential Pierce s Disease insect vectors from Arizona vineyards.</title>
        <authorList>
            <person name="Tassone E.E."/>
        </authorList>
    </citation>
    <scope>NUCLEOTIDE SEQUENCE</scope>
</reference>
<dbReference type="PANTHER" id="PTHR47510:SF3">
    <property type="entry name" value="ENDO_EXONUCLEASE_PHOSPHATASE DOMAIN-CONTAINING PROTEIN"/>
    <property type="match status" value="1"/>
</dbReference>